<dbReference type="InterPro" id="IPR000742">
    <property type="entry name" value="EGF"/>
</dbReference>
<dbReference type="PRINTS" id="PR00011">
    <property type="entry name" value="EGFLAMININ"/>
</dbReference>
<dbReference type="STRING" id="2880.D7FTF6"/>
<evidence type="ECO:0000256" key="2">
    <source>
        <dbReference type="SAM" id="SignalP"/>
    </source>
</evidence>
<evidence type="ECO:0000259" key="4">
    <source>
        <dbReference type="PROSITE" id="PS01186"/>
    </source>
</evidence>
<accession>D7FTF6</accession>
<feature type="domain" description="EGF-like" evidence="3 4">
    <location>
        <begin position="568"/>
        <end position="579"/>
    </location>
</feature>
<feature type="domain" description="EGF-like" evidence="3 4">
    <location>
        <begin position="105"/>
        <end position="116"/>
    </location>
</feature>
<dbReference type="OMA" id="DCARRSC"/>
<dbReference type="InParanoid" id="D7FTF6"/>
<dbReference type="PANTHER" id="PTHR24035">
    <property type="entry name" value="MULTIPLE EPIDERMAL GROWTH FACTOR-LIKE DOMAINS PROTEIN"/>
    <property type="match status" value="1"/>
</dbReference>
<evidence type="ECO:0000313" key="6">
    <source>
        <dbReference type="Proteomes" id="UP000002630"/>
    </source>
</evidence>
<dbReference type="OrthoDB" id="18487at2759"/>
<sequence length="885" mass="93511">MDGSCPSLSMAWAFSLWCLLWRWLSLDVGVHGQTEIQDTFCNGRGIINSNLTCSCFSGFRGPDCSLKRCPVGRAWTDFPSAENVAHADGVECSNMGDCNRITGLCECRTGFAGQACDRLECPSSCSGHGKCLSMSEAASEWDGRVLVRPSVVYTSVWDADILHGCVCDPGWMGHDCSQLECPRGDDPFTTGQQNEVMRIVCEADSGSFVFSFRGVTSADIPFNASYGYVEELLEAMDTVTDVQVSMTDGGARAVCGQGEEVITEVEFLQDFGSLPAALVSSSNTDNLTLGGEDASLSLATVSEVVCPACPSCTGGIYVIYDDETTSLISHDADESDVQEALVSLDTLGSASVYGDIVSVTVTMEGGTSLCDSGSEVTTTIEARCAYGNLPSLTFIGSVRDADGLPVAVTFSDGKGDKENEFCANHGVCDHSTGACLCDRNTTNFPLDWYWWESSDGYGGPGGRPDCGYQRVEASTNTTQSCPVAVVFDDETMPTYESFDEVTCAGKGACNNATGGCTCHPDFYGGDCSIRKCPTGKAWFDEARADNAAHSYGAECGAMGNCNHATGECVCREGWTGAACERLGCDADCNGNGRCLPMFRLAQLREDNGEPDPTVYGSTDLVRPFGTSVYASPETWDFDMMYGCLCDSGGRGGDGDTDGFLGGAYRPRVGARAFVSGLYTDNSKLPGWGGYACSRRTCPTGDDPRTTPGEFEVQTVACTLSSGSFTMTFRDATTEAIAFDATTSEVTAALELLPTPDGCPLSRVGSVAVSFTSGGSACDSSWVYGEGIKVTFLTELGGLSSLYTSPTFEVDTTEAGSKENSECGGRGICDFDTGLCTCLDGWASSDGNGSTGDRGDCGYHHDFCTDETQVKLTVDETFALLQAGAE</sequence>
<keyword evidence="6" id="KW-1185">Reference proteome</keyword>
<dbReference type="Proteomes" id="UP000002630">
    <property type="component" value="Linkage Group LG11"/>
</dbReference>
<reference evidence="5 6" key="1">
    <citation type="journal article" date="2010" name="Nature">
        <title>The Ectocarpus genome and the independent evolution of multicellularity in brown algae.</title>
        <authorList>
            <person name="Cock J.M."/>
            <person name="Sterck L."/>
            <person name="Rouze P."/>
            <person name="Scornet D."/>
            <person name="Allen A.E."/>
            <person name="Amoutzias G."/>
            <person name="Anthouard V."/>
            <person name="Artiguenave F."/>
            <person name="Aury J.M."/>
            <person name="Badger J.H."/>
            <person name="Beszteri B."/>
            <person name="Billiau K."/>
            <person name="Bonnet E."/>
            <person name="Bothwell J.H."/>
            <person name="Bowler C."/>
            <person name="Boyen C."/>
            <person name="Brownlee C."/>
            <person name="Carrano C.J."/>
            <person name="Charrier B."/>
            <person name="Cho G.Y."/>
            <person name="Coelho S.M."/>
            <person name="Collen J."/>
            <person name="Corre E."/>
            <person name="Da Silva C."/>
            <person name="Delage L."/>
            <person name="Delaroque N."/>
            <person name="Dittami S.M."/>
            <person name="Doulbeau S."/>
            <person name="Elias M."/>
            <person name="Farnham G."/>
            <person name="Gachon C.M."/>
            <person name="Gschloessl B."/>
            <person name="Heesch S."/>
            <person name="Jabbari K."/>
            <person name="Jubin C."/>
            <person name="Kawai H."/>
            <person name="Kimura K."/>
            <person name="Kloareg B."/>
            <person name="Kupper F.C."/>
            <person name="Lang D."/>
            <person name="Le Bail A."/>
            <person name="Leblanc C."/>
            <person name="Lerouge P."/>
            <person name="Lohr M."/>
            <person name="Lopez P.J."/>
            <person name="Martens C."/>
            <person name="Maumus F."/>
            <person name="Michel G."/>
            <person name="Miranda-Saavedra D."/>
            <person name="Morales J."/>
            <person name="Moreau H."/>
            <person name="Motomura T."/>
            <person name="Nagasato C."/>
            <person name="Napoli C.A."/>
            <person name="Nelson D.R."/>
            <person name="Nyvall-Collen P."/>
            <person name="Peters A.F."/>
            <person name="Pommier C."/>
            <person name="Potin P."/>
            <person name="Poulain J."/>
            <person name="Quesneville H."/>
            <person name="Read B."/>
            <person name="Rensing S.A."/>
            <person name="Ritter A."/>
            <person name="Rousvoal S."/>
            <person name="Samanta M."/>
            <person name="Samson G."/>
            <person name="Schroeder D.C."/>
            <person name="Segurens B."/>
            <person name="Strittmatter M."/>
            <person name="Tonon T."/>
            <person name="Tregear J.W."/>
            <person name="Valentin K."/>
            <person name="von Dassow P."/>
            <person name="Yamagishi T."/>
            <person name="Van de Peer Y."/>
            <person name="Wincker P."/>
        </authorList>
    </citation>
    <scope>NUCLEOTIDE SEQUENCE [LARGE SCALE GENOMIC DNA]</scope>
    <source>
        <strain evidence="6">Ec32 / CCAP1310/4</strain>
    </source>
</reference>
<dbReference type="Gene3D" id="2.170.300.10">
    <property type="entry name" value="Tie2 ligand-binding domain superfamily"/>
    <property type="match status" value="1"/>
</dbReference>
<dbReference type="SMART" id="SM00181">
    <property type="entry name" value="EGF"/>
    <property type="match status" value="3"/>
</dbReference>
<dbReference type="PROSITE" id="PS00022">
    <property type="entry name" value="EGF_1"/>
    <property type="match status" value="3"/>
</dbReference>
<organism evidence="5 6">
    <name type="scientific">Ectocarpus siliculosus</name>
    <name type="common">Brown alga</name>
    <name type="synonym">Conferva siliculosa</name>
    <dbReference type="NCBI Taxonomy" id="2880"/>
    <lineage>
        <taxon>Eukaryota</taxon>
        <taxon>Sar</taxon>
        <taxon>Stramenopiles</taxon>
        <taxon>Ochrophyta</taxon>
        <taxon>PX clade</taxon>
        <taxon>Phaeophyceae</taxon>
        <taxon>Ectocarpales</taxon>
        <taxon>Ectocarpaceae</taxon>
        <taxon>Ectocarpus</taxon>
    </lineage>
</organism>
<dbReference type="AlphaFoldDB" id="D7FTF6"/>
<dbReference type="PROSITE" id="PS01186">
    <property type="entry name" value="EGF_2"/>
    <property type="match status" value="2"/>
</dbReference>
<feature type="signal peptide" evidence="2">
    <location>
        <begin position="1"/>
        <end position="32"/>
    </location>
</feature>
<keyword evidence="1" id="KW-1015">Disulfide bond</keyword>
<dbReference type="InterPro" id="IPR013111">
    <property type="entry name" value="EGF_extracell"/>
</dbReference>
<dbReference type="Gene3D" id="2.60.120.260">
    <property type="entry name" value="Galactose-binding domain-like"/>
    <property type="match status" value="1"/>
</dbReference>
<name>D7FTF6_ECTSI</name>
<evidence type="ECO:0000313" key="5">
    <source>
        <dbReference type="EMBL" id="CBJ48534.1"/>
    </source>
</evidence>
<dbReference type="Pfam" id="PF07974">
    <property type="entry name" value="EGF_2"/>
    <property type="match status" value="1"/>
</dbReference>
<dbReference type="EMBL" id="FN649736">
    <property type="protein sequence ID" value="CBJ48534.1"/>
    <property type="molecule type" value="Genomic_DNA"/>
</dbReference>
<dbReference type="eggNOG" id="KOG1225">
    <property type="taxonomic scope" value="Eukaryota"/>
</dbReference>
<dbReference type="Gene3D" id="2.10.25.10">
    <property type="entry name" value="Laminin"/>
    <property type="match status" value="1"/>
</dbReference>
<evidence type="ECO:0000259" key="3">
    <source>
        <dbReference type="PROSITE" id="PS00022"/>
    </source>
</evidence>
<dbReference type="EMBL" id="FN648431">
    <property type="protein sequence ID" value="CBJ48534.1"/>
    <property type="molecule type" value="Genomic_DNA"/>
</dbReference>
<feature type="chain" id="PRO_5003095476" description="EGF-like domain-containing protein" evidence="2">
    <location>
        <begin position="33"/>
        <end position="885"/>
    </location>
</feature>
<feature type="domain" description="EGF-like" evidence="3">
    <location>
        <begin position="516"/>
        <end position="527"/>
    </location>
</feature>
<protein>
    <recommendedName>
        <fullName evidence="3 4">EGF-like domain-containing protein</fullName>
    </recommendedName>
</protein>
<proteinExistence type="predicted"/>
<dbReference type="InterPro" id="IPR052108">
    <property type="entry name" value="MEGF/SIB"/>
</dbReference>
<keyword evidence="2" id="KW-0732">Signal</keyword>
<gene>
    <name evidence="5" type="ORF">Esi_0025_0073</name>
</gene>
<evidence type="ECO:0000256" key="1">
    <source>
        <dbReference type="ARBA" id="ARBA00023157"/>
    </source>
</evidence>
<dbReference type="PANTHER" id="PTHR24035:SF143">
    <property type="entry name" value="EGF-LIKE DOMAIN-CONTAINING PROTEIN"/>
    <property type="match status" value="1"/>
</dbReference>